<comment type="similarity">
    <text evidence="2">Belongs to the acetyltransferase family. ECO subfamily.</text>
</comment>
<dbReference type="GeneID" id="108510214"/>
<evidence type="ECO:0000256" key="8">
    <source>
        <dbReference type="ARBA" id="ARBA00023306"/>
    </source>
</evidence>
<feature type="compositionally biased region" description="Polar residues" evidence="11">
    <location>
        <begin position="333"/>
        <end position="347"/>
    </location>
</feature>
<protein>
    <submittedName>
        <fullName evidence="15">N-acetyltransferase ESCO2-like</fullName>
    </submittedName>
</protein>
<feature type="region of interest" description="Disordered" evidence="11">
    <location>
        <begin position="111"/>
        <end position="189"/>
    </location>
</feature>
<evidence type="ECO:0000256" key="4">
    <source>
        <dbReference type="ARBA" id="ARBA00022723"/>
    </source>
</evidence>
<name>A0A6J0J8S9_9PASS</name>
<dbReference type="GO" id="GO:0007064">
    <property type="term" value="P:mitotic sister chromatid cohesion"/>
    <property type="evidence" value="ECO:0007669"/>
    <property type="project" value="TreeGrafter"/>
</dbReference>
<feature type="region of interest" description="Disordered" evidence="11">
    <location>
        <begin position="364"/>
        <end position="394"/>
    </location>
</feature>
<feature type="compositionally biased region" description="Polar residues" evidence="11">
    <location>
        <begin position="298"/>
        <end position="309"/>
    </location>
</feature>
<dbReference type="Proteomes" id="UP000504624">
    <property type="component" value="Unplaced"/>
</dbReference>
<proteinExistence type="inferred from homology"/>
<keyword evidence="7" id="KW-0539">Nucleus</keyword>
<dbReference type="OrthoDB" id="428854at2759"/>
<dbReference type="AlphaFoldDB" id="A0A6J0J8S9"/>
<keyword evidence="9" id="KW-0012">Acyltransferase</keyword>
<feature type="region of interest" description="Disordered" evidence="11">
    <location>
        <begin position="218"/>
        <end position="348"/>
    </location>
</feature>
<evidence type="ECO:0000256" key="6">
    <source>
        <dbReference type="ARBA" id="ARBA00022833"/>
    </source>
</evidence>
<evidence type="ECO:0000313" key="14">
    <source>
        <dbReference type="Proteomes" id="UP000504624"/>
    </source>
</evidence>
<evidence type="ECO:0000259" key="12">
    <source>
        <dbReference type="Pfam" id="PF13878"/>
    </source>
</evidence>
<accession>A0A6J0J8S9</accession>
<dbReference type="Pfam" id="PF13878">
    <property type="entry name" value="zf-C2H2_3"/>
    <property type="match status" value="1"/>
</dbReference>
<comment type="subcellular location">
    <subcellularLocation>
        <location evidence="1">Nucleus</location>
    </subcellularLocation>
</comment>
<evidence type="ECO:0000256" key="10">
    <source>
        <dbReference type="ARBA" id="ARBA00047902"/>
    </source>
</evidence>
<gene>
    <name evidence="15" type="primary">LOC108510214</name>
</gene>
<dbReference type="Pfam" id="PF13880">
    <property type="entry name" value="Acetyltransf_13"/>
    <property type="match status" value="1"/>
</dbReference>
<evidence type="ECO:0000256" key="5">
    <source>
        <dbReference type="ARBA" id="ARBA00022771"/>
    </source>
</evidence>
<feature type="compositionally biased region" description="Basic and acidic residues" evidence="11">
    <location>
        <begin position="259"/>
        <end position="279"/>
    </location>
</feature>
<evidence type="ECO:0000256" key="9">
    <source>
        <dbReference type="ARBA" id="ARBA00023315"/>
    </source>
</evidence>
<dbReference type="PANTHER" id="PTHR45884:SF3">
    <property type="entry name" value="N-ACETYLTRANSFERASE ESCO2"/>
    <property type="match status" value="1"/>
</dbReference>
<evidence type="ECO:0000256" key="2">
    <source>
        <dbReference type="ARBA" id="ARBA00005816"/>
    </source>
</evidence>
<keyword evidence="8" id="KW-0131">Cell cycle</keyword>
<feature type="domain" description="N-acetyltransferase ESCO zinc-finger" evidence="12">
    <location>
        <begin position="402"/>
        <end position="441"/>
    </location>
</feature>
<evidence type="ECO:0000256" key="11">
    <source>
        <dbReference type="SAM" id="MobiDB-lite"/>
    </source>
</evidence>
<keyword evidence="6" id="KW-0862">Zinc</keyword>
<sequence length="602" mass="64894">SSPSAFQTPVKKRVRAFPEGPSPSQKPGKKRFASQIRWSPGSGEETKENQDFPVKTGIPRRLEISPLQGEPPGKSSLRTSSSSKPHVPVGAFYGKGKNYLDPVERKKLQEIQVLGTGSGAGNVPAPGRMGNSSGNWSGNRGGNPKPKAAKHAPNPRRGQSVPKPKKTKGEIPAGKASAEREAGNCLVRKKMDSPFRVLSMKVKPALKLRLGAAFFAAGKKSHSRKNPGDPRALQALPKSPRENEEPAENAEPAGGGETPEERGVSGRIPEPREEGRGNRESSGNPGESGHGGEASPRKTGNVSCASTSGAEGDGGAAGLSSSPGWESRDCVVLSSQSPPRGNKQASPSKAVVYPIFSAALASRKRPLDEIPPPFGSSPPGKVPHTSQKSRKAKELCRRSRDQMIIDAGQKHFGAIVCKSCGMIYSAASPEDEAQHIQHHQRFLEGLRYVGWVREREVVWGSTSATSFTRINPMECPELAQHIQHHERFLEGLRYLAEEVREIVDNELGFQQVSLGCPARSRTYLFVCGERMVVGCLLAEPIKQAFRVLSEPAPCPSPDSQQGIPRAWRCSADPEPAVCGISRIWVLGPRRRSGIARRLLDTL</sequence>
<dbReference type="InterPro" id="IPR028009">
    <property type="entry name" value="ESCO_Acetyltransf_dom"/>
</dbReference>
<comment type="catalytic activity">
    <reaction evidence="10">
        <text>L-lysyl-[protein] + acetyl-CoA = N(6)-acetyl-L-lysyl-[protein] + CoA + H(+)</text>
        <dbReference type="Rhea" id="RHEA:45948"/>
        <dbReference type="Rhea" id="RHEA-COMP:9752"/>
        <dbReference type="Rhea" id="RHEA-COMP:10731"/>
        <dbReference type="ChEBI" id="CHEBI:15378"/>
        <dbReference type="ChEBI" id="CHEBI:29969"/>
        <dbReference type="ChEBI" id="CHEBI:57287"/>
        <dbReference type="ChEBI" id="CHEBI:57288"/>
        <dbReference type="ChEBI" id="CHEBI:61930"/>
    </reaction>
</comment>
<feature type="non-terminal residue" evidence="15">
    <location>
        <position position="1"/>
    </location>
</feature>
<dbReference type="GO" id="GO:0005634">
    <property type="term" value="C:nucleus"/>
    <property type="evidence" value="ECO:0007669"/>
    <property type="project" value="UniProtKB-SubCell"/>
</dbReference>
<dbReference type="GO" id="GO:0061733">
    <property type="term" value="F:protein-lysine-acetyltransferase activity"/>
    <property type="evidence" value="ECO:0007669"/>
    <property type="project" value="TreeGrafter"/>
</dbReference>
<evidence type="ECO:0000313" key="15">
    <source>
        <dbReference type="RefSeq" id="XP_017695380.1"/>
    </source>
</evidence>
<evidence type="ECO:0000259" key="13">
    <source>
        <dbReference type="Pfam" id="PF13880"/>
    </source>
</evidence>
<dbReference type="GO" id="GO:0008270">
    <property type="term" value="F:zinc ion binding"/>
    <property type="evidence" value="ECO:0007669"/>
    <property type="project" value="UniProtKB-KW"/>
</dbReference>
<reference evidence="15" key="1">
    <citation type="submission" date="2025-08" db="UniProtKB">
        <authorList>
            <consortium name="RefSeq"/>
        </authorList>
    </citation>
    <scope>IDENTIFICATION</scope>
</reference>
<feature type="region of interest" description="Disordered" evidence="11">
    <location>
        <begin position="1"/>
        <end position="97"/>
    </location>
</feature>
<evidence type="ECO:0000256" key="1">
    <source>
        <dbReference type="ARBA" id="ARBA00004123"/>
    </source>
</evidence>
<dbReference type="PANTHER" id="PTHR45884">
    <property type="entry name" value="N-ACETYLTRANSFERASE ECO"/>
    <property type="match status" value="1"/>
</dbReference>
<feature type="domain" description="N-acetyltransferase ESCO acetyl-transferase" evidence="13">
    <location>
        <begin position="574"/>
        <end position="601"/>
    </location>
</feature>
<keyword evidence="14" id="KW-1185">Reference proteome</keyword>
<dbReference type="InterPro" id="IPR028005">
    <property type="entry name" value="AcTrfase_ESCO_Znf_dom"/>
</dbReference>
<dbReference type="GO" id="GO:0000785">
    <property type="term" value="C:chromatin"/>
    <property type="evidence" value="ECO:0007669"/>
    <property type="project" value="TreeGrafter"/>
</dbReference>
<organism evidence="14 15">
    <name type="scientific">Lepidothrix coronata</name>
    <name type="common">blue-crowned manakin</name>
    <dbReference type="NCBI Taxonomy" id="321398"/>
    <lineage>
        <taxon>Eukaryota</taxon>
        <taxon>Metazoa</taxon>
        <taxon>Chordata</taxon>
        <taxon>Craniata</taxon>
        <taxon>Vertebrata</taxon>
        <taxon>Euteleostomi</taxon>
        <taxon>Archelosauria</taxon>
        <taxon>Archosauria</taxon>
        <taxon>Dinosauria</taxon>
        <taxon>Saurischia</taxon>
        <taxon>Theropoda</taxon>
        <taxon>Coelurosauria</taxon>
        <taxon>Aves</taxon>
        <taxon>Neognathae</taxon>
        <taxon>Neoaves</taxon>
        <taxon>Telluraves</taxon>
        <taxon>Australaves</taxon>
        <taxon>Passeriformes</taxon>
        <taxon>Pipridae</taxon>
        <taxon>Lepidothrix</taxon>
    </lineage>
</organism>
<evidence type="ECO:0000256" key="7">
    <source>
        <dbReference type="ARBA" id="ARBA00023242"/>
    </source>
</evidence>
<keyword evidence="5" id="KW-0863">Zinc-finger</keyword>
<evidence type="ECO:0000256" key="3">
    <source>
        <dbReference type="ARBA" id="ARBA00022679"/>
    </source>
</evidence>
<feature type="non-terminal residue" evidence="15">
    <location>
        <position position="602"/>
    </location>
</feature>
<dbReference type="RefSeq" id="XP_017695380.1">
    <property type="nucleotide sequence ID" value="XM_017839891.1"/>
</dbReference>
<keyword evidence="4" id="KW-0479">Metal-binding</keyword>
<keyword evidence="3" id="KW-0808">Transferase</keyword>
<feature type="compositionally biased region" description="Low complexity" evidence="11">
    <location>
        <begin position="127"/>
        <end position="146"/>
    </location>
</feature>